<dbReference type="AlphaFoldDB" id="A0A7X1G0G8"/>
<reference evidence="1 2" key="1">
    <citation type="submission" date="2020-08" db="EMBL/GenBank/DDBJ databases">
        <title>The genome sequence of type strain Novosphingobium piscinae KCTC 42194.</title>
        <authorList>
            <person name="Liu Y."/>
        </authorList>
    </citation>
    <scope>NUCLEOTIDE SEQUENCE [LARGE SCALE GENOMIC DNA]</scope>
    <source>
        <strain evidence="1 2">KCTC 42194</strain>
    </source>
</reference>
<dbReference type="InterPro" id="IPR014543">
    <property type="entry name" value="UCP028291"/>
</dbReference>
<comment type="caution">
    <text evidence="1">The sequence shown here is derived from an EMBL/GenBank/DDBJ whole genome shotgun (WGS) entry which is preliminary data.</text>
</comment>
<gene>
    <name evidence="1" type="ORF">H7F53_14485</name>
</gene>
<dbReference type="RefSeq" id="WP_185680221.1">
    <property type="nucleotide sequence ID" value="NZ_JACLAX010000018.1"/>
</dbReference>
<dbReference type="Pfam" id="PF09981">
    <property type="entry name" value="DUF2218"/>
    <property type="match status" value="1"/>
</dbReference>
<dbReference type="EMBL" id="JACLAX010000018">
    <property type="protein sequence ID" value="MBC2670358.1"/>
    <property type="molecule type" value="Genomic_DNA"/>
</dbReference>
<protein>
    <submittedName>
        <fullName evidence="1">DUF2218 domain-containing protein</fullName>
    </submittedName>
</protein>
<name>A0A7X1G0G8_9SPHN</name>
<proteinExistence type="predicted"/>
<evidence type="ECO:0000313" key="1">
    <source>
        <dbReference type="EMBL" id="MBC2670358.1"/>
    </source>
</evidence>
<sequence length="120" mass="12911">MTTHTSPGTAGTSTTSTCTIPTAHASRYVQQLCKHWSHNLAVEFDASQGRVVFPRDARGAAWADDAVVTFTARAEALDCTIAASEPGQLEGLKGAVARHLDRFAFREAPLPFDWRDAPAV</sequence>
<dbReference type="Gene3D" id="3.30.310.50">
    <property type="entry name" value="Alpha-D-phosphohexomutase, C-terminal domain"/>
    <property type="match status" value="1"/>
</dbReference>
<keyword evidence="2" id="KW-1185">Reference proteome</keyword>
<organism evidence="1 2">
    <name type="scientific">Novosphingobium piscinae</name>
    <dbReference type="NCBI Taxonomy" id="1507448"/>
    <lineage>
        <taxon>Bacteria</taxon>
        <taxon>Pseudomonadati</taxon>
        <taxon>Pseudomonadota</taxon>
        <taxon>Alphaproteobacteria</taxon>
        <taxon>Sphingomonadales</taxon>
        <taxon>Sphingomonadaceae</taxon>
        <taxon>Novosphingobium</taxon>
    </lineage>
</organism>
<dbReference type="Proteomes" id="UP000551327">
    <property type="component" value="Unassembled WGS sequence"/>
</dbReference>
<dbReference type="PIRSF" id="PIRSF028291">
    <property type="entry name" value="UCP028291"/>
    <property type="match status" value="1"/>
</dbReference>
<evidence type="ECO:0000313" key="2">
    <source>
        <dbReference type="Proteomes" id="UP000551327"/>
    </source>
</evidence>
<accession>A0A7X1G0G8</accession>